<accession>A0ACC7NV57</accession>
<organism evidence="1 2">
    <name type="scientific">Paenibacillus mesotrionivorans</name>
    <dbReference type="NCBI Taxonomy" id="3160968"/>
    <lineage>
        <taxon>Bacteria</taxon>
        <taxon>Bacillati</taxon>
        <taxon>Bacillota</taxon>
        <taxon>Bacilli</taxon>
        <taxon>Bacillales</taxon>
        <taxon>Paenibacillaceae</taxon>
        <taxon>Paenibacillus</taxon>
    </lineage>
</organism>
<evidence type="ECO:0000313" key="1">
    <source>
        <dbReference type="EMBL" id="MFM9328055.1"/>
    </source>
</evidence>
<proteinExistence type="predicted"/>
<protein>
    <submittedName>
        <fullName evidence="1">NAD-dependent epimerase/dehydratase family protein</fullName>
    </submittedName>
</protein>
<dbReference type="Proteomes" id="UP001631969">
    <property type="component" value="Unassembled WGS sequence"/>
</dbReference>
<reference evidence="1" key="1">
    <citation type="submission" date="2024-12" db="EMBL/GenBank/DDBJ databases">
        <authorList>
            <person name="Wu N."/>
        </authorList>
    </citation>
    <scope>NUCLEOTIDE SEQUENCE</scope>
    <source>
        <strain evidence="1">P15</strain>
    </source>
</reference>
<keyword evidence="2" id="KW-1185">Reference proteome</keyword>
<gene>
    <name evidence="1" type="ORF">ACI1P1_07150</name>
</gene>
<sequence>MRLLILGGTVFLGYALAEEAVARGHEVTIFSRGKSASGLLSNVKHLIGDRDGGLQALEQGTWDAVIDTSGYVPRLVKASAELLEGRVGQYTFISSVSVYRDLSRPGAVEEDVVLELEDEESEDVAAHYGALKARCEAVLAEQLPGRVLVIRPGLIVGPRDPTDRFTYWPSRIARGGDVLAPGPTAAPVQIIDVRDLASWILSMTEARRTGVFNAAGEPGRVTMQALLERSCSALNPSARLVWADGDFLAGQGAGAWVELPLWLPASGETAAFTGLVQVKVDKALDAGLSFRPLEETIRDTAEWDAGRPADIPRKAGLAPEREAELLAAWQRRQSM</sequence>
<dbReference type="EMBL" id="JBJURJ010000004">
    <property type="protein sequence ID" value="MFM9328055.1"/>
    <property type="molecule type" value="Genomic_DNA"/>
</dbReference>
<evidence type="ECO:0000313" key="2">
    <source>
        <dbReference type="Proteomes" id="UP001631969"/>
    </source>
</evidence>
<comment type="caution">
    <text evidence="1">The sequence shown here is derived from an EMBL/GenBank/DDBJ whole genome shotgun (WGS) entry which is preliminary data.</text>
</comment>
<name>A0ACC7NV57_9BACL</name>